<keyword evidence="3" id="KW-1185">Reference proteome</keyword>
<evidence type="ECO:0000259" key="1">
    <source>
        <dbReference type="PROSITE" id="PS50878"/>
    </source>
</evidence>
<comment type="caution">
    <text evidence="2">The sequence shown here is derived from an EMBL/GenBank/DDBJ whole genome shotgun (WGS) entry which is preliminary data.</text>
</comment>
<dbReference type="OrthoDB" id="8197617at2759"/>
<dbReference type="CDD" id="cd01650">
    <property type="entry name" value="RT_nLTR_like"/>
    <property type="match status" value="1"/>
</dbReference>
<name>A0A5B6W151_9ROSI</name>
<evidence type="ECO:0000313" key="2">
    <source>
        <dbReference type="EMBL" id="KAA3474807.1"/>
    </source>
</evidence>
<keyword evidence="2" id="KW-0808">Transferase</keyword>
<proteinExistence type="predicted"/>
<dbReference type="AlphaFoldDB" id="A0A5B6W151"/>
<keyword evidence="2" id="KW-0695">RNA-directed DNA polymerase</keyword>
<dbReference type="EMBL" id="SMMG02000005">
    <property type="protein sequence ID" value="KAA3474807.1"/>
    <property type="molecule type" value="Genomic_DNA"/>
</dbReference>
<dbReference type="Proteomes" id="UP000325315">
    <property type="component" value="Unassembled WGS sequence"/>
</dbReference>
<evidence type="ECO:0000313" key="3">
    <source>
        <dbReference type="Proteomes" id="UP000325315"/>
    </source>
</evidence>
<gene>
    <name evidence="2" type="ORF">EPI10_025063</name>
</gene>
<dbReference type="PANTHER" id="PTHR46890:SF48">
    <property type="entry name" value="RNA-DIRECTED DNA POLYMERASE"/>
    <property type="match status" value="1"/>
</dbReference>
<keyword evidence="2" id="KW-0548">Nucleotidyltransferase</keyword>
<dbReference type="GO" id="GO:0003964">
    <property type="term" value="F:RNA-directed DNA polymerase activity"/>
    <property type="evidence" value="ECO:0007669"/>
    <property type="project" value="UniProtKB-KW"/>
</dbReference>
<accession>A0A5B6W151</accession>
<sequence length="473" mass="53794">MEKLEKLQICLKEWVRRNKRENDGLKRELTKELELLLEGEMNDDSLAKIIDTKIHLNMEIDKDEMYWEQQARANWLKLGDKNSAYFHKCALVRRRANTISKLATEEGKEIEEGSEIMDTASSFFQDLFKSKGVANPCKVLEGIEETITHEENEILLSPFREEEIQAALKGMGPTKAPGADGIGTLLDEILGILNDKKDFEDFNRTDIVLIPKVQKPTKLVNFSPISLCTVIYKVEAKAIANRLQNVIDKCIDRVQNNVLLAYEILHTIRQKRTGKKGVMAVKLDMSKAYDRVEWGFIEEVMAKMGFACEWVELIRRCVTTVSYTVNINGMKGSLFHPTRGLRQGDPLSPFLFLICSERLSSLMRTAKREGLIRGAKASRRGPEISHLLFADDYILFGEATNRGEKILKDILQVYETCSGQCVNFTKSTVFYSLNTTEENKEAVSSMLGVRIATNLEKYLGLPNMIGKRKNESF</sequence>
<dbReference type="Pfam" id="PF00078">
    <property type="entry name" value="RVT_1"/>
    <property type="match status" value="1"/>
</dbReference>
<organism evidence="2 3">
    <name type="scientific">Gossypium australe</name>
    <dbReference type="NCBI Taxonomy" id="47621"/>
    <lineage>
        <taxon>Eukaryota</taxon>
        <taxon>Viridiplantae</taxon>
        <taxon>Streptophyta</taxon>
        <taxon>Embryophyta</taxon>
        <taxon>Tracheophyta</taxon>
        <taxon>Spermatophyta</taxon>
        <taxon>Magnoliopsida</taxon>
        <taxon>eudicotyledons</taxon>
        <taxon>Gunneridae</taxon>
        <taxon>Pentapetalae</taxon>
        <taxon>rosids</taxon>
        <taxon>malvids</taxon>
        <taxon>Malvales</taxon>
        <taxon>Malvaceae</taxon>
        <taxon>Malvoideae</taxon>
        <taxon>Gossypium</taxon>
    </lineage>
</organism>
<dbReference type="PANTHER" id="PTHR46890">
    <property type="entry name" value="NON-LTR RETROLELEMENT REVERSE TRANSCRIPTASE-LIKE PROTEIN-RELATED"/>
    <property type="match status" value="1"/>
</dbReference>
<reference evidence="3" key="1">
    <citation type="journal article" date="2019" name="Plant Biotechnol. J.">
        <title>Genome sequencing of the Australian wild diploid species Gossypium australe highlights disease resistance and delayed gland morphogenesis.</title>
        <authorList>
            <person name="Cai Y."/>
            <person name="Cai X."/>
            <person name="Wang Q."/>
            <person name="Wang P."/>
            <person name="Zhang Y."/>
            <person name="Cai C."/>
            <person name="Xu Y."/>
            <person name="Wang K."/>
            <person name="Zhou Z."/>
            <person name="Wang C."/>
            <person name="Geng S."/>
            <person name="Li B."/>
            <person name="Dong Q."/>
            <person name="Hou Y."/>
            <person name="Wang H."/>
            <person name="Ai P."/>
            <person name="Liu Z."/>
            <person name="Yi F."/>
            <person name="Sun M."/>
            <person name="An G."/>
            <person name="Cheng J."/>
            <person name="Zhang Y."/>
            <person name="Shi Q."/>
            <person name="Xie Y."/>
            <person name="Shi X."/>
            <person name="Chang Y."/>
            <person name="Huang F."/>
            <person name="Chen Y."/>
            <person name="Hong S."/>
            <person name="Mi L."/>
            <person name="Sun Q."/>
            <person name="Zhang L."/>
            <person name="Zhou B."/>
            <person name="Peng R."/>
            <person name="Zhang X."/>
            <person name="Liu F."/>
        </authorList>
    </citation>
    <scope>NUCLEOTIDE SEQUENCE [LARGE SCALE GENOMIC DNA]</scope>
    <source>
        <strain evidence="3">cv. PA1801</strain>
    </source>
</reference>
<dbReference type="PROSITE" id="PS50878">
    <property type="entry name" value="RT_POL"/>
    <property type="match status" value="1"/>
</dbReference>
<protein>
    <submittedName>
        <fullName evidence="2">Reverse transcriptase</fullName>
    </submittedName>
</protein>
<dbReference type="InterPro" id="IPR000477">
    <property type="entry name" value="RT_dom"/>
</dbReference>
<dbReference type="InterPro" id="IPR043502">
    <property type="entry name" value="DNA/RNA_pol_sf"/>
</dbReference>
<dbReference type="InterPro" id="IPR052343">
    <property type="entry name" value="Retrotransposon-Effector_Assoc"/>
</dbReference>
<dbReference type="SUPFAM" id="SSF56672">
    <property type="entry name" value="DNA/RNA polymerases"/>
    <property type="match status" value="1"/>
</dbReference>
<feature type="domain" description="Reverse transcriptase" evidence="1">
    <location>
        <begin position="191"/>
        <end position="451"/>
    </location>
</feature>